<dbReference type="EMBL" id="JAWONS010000286">
    <property type="protein sequence ID" value="MDW2799897.1"/>
    <property type="molecule type" value="Genomic_DNA"/>
</dbReference>
<dbReference type="NCBIfam" id="NF047353">
    <property type="entry name" value="tube_lmo2291"/>
    <property type="match status" value="1"/>
</dbReference>
<proteinExistence type="predicted"/>
<evidence type="ECO:0000313" key="1">
    <source>
        <dbReference type="EMBL" id="MDW2799897.1"/>
    </source>
</evidence>
<evidence type="ECO:0008006" key="3">
    <source>
        <dbReference type="Google" id="ProtNLM"/>
    </source>
</evidence>
<comment type="caution">
    <text evidence="1">The sequence shown here is derived from an EMBL/GenBank/DDBJ whole genome shotgun (WGS) entry which is preliminary data.</text>
</comment>
<evidence type="ECO:0000313" key="2">
    <source>
        <dbReference type="Proteomes" id="UP001276854"/>
    </source>
</evidence>
<sequence length="146" mass="15572">MSEAAKVYPVYDNKFNVGLNGLKDTMATIANLTNFAPSIEGGVEEWNSMEHGGWGDAMMTSKKLSFSFQGKRTYGDPGNDYVASLAWKSGNDTVAPFEWEMPSGAKVSFDAIINVTTPAGGDSTAVDALEFEVKCKGKPNFTPAGA</sequence>
<protein>
    <recommendedName>
        <fullName evidence="3">Phage tail protein</fullName>
    </recommendedName>
</protein>
<organism evidence="1 2">
    <name type="scientific">Clostridium boliviensis</name>
    <dbReference type="NCBI Taxonomy" id="318465"/>
    <lineage>
        <taxon>Bacteria</taxon>
        <taxon>Bacillati</taxon>
        <taxon>Bacillota</taxon>
        <taxon>Clostridia</taxon>
        <taxon>Eubacteriales</taxon>
        <taxon>Clostridiaceae</taxon>
        <taxon>Clostridium</taxon>
    </lineage>
</organism>
<keyword evidence="2" id="KW-1185">Reference proteome</keyword>
<gene>
    <name evidence="1" type="ORF">RZO55_20200</name>
</gene>
<dbReference type="RefSeq" id="WP_318066083.1">
    <property type="nucleotide sequence ID" value="NZ_JAWONS010000286.1"/>
</dbReference>
<dbReference type="Proteomes" id="UP001276854">
    <property type="component" value="Unassembled WGS sequence"/>
</dbReference>
<accession>A0ABU4GSD2</accession>
<reference evidence="1 2" key="1">
    <citation type="submission" date="2023-10" db="EMBL/GenBank/DDBJ databases">
        <title>A novel Glycoside Hydrolase 43-Like Enzyme from Clostrdium boliviensis is an Endo-xylanase, and a Candidate for Xylooligosaccharides Production from Different Xylan Substrates.</title>
        <authorList>
            <person name="Alvarez M.T."/>
            <person name="Rocabado-Villegas L.R."/>
            <person name="Salas-Veizaga D.M."/>
            <person name="Linares-Pasten J.A."/>
            <person name="Gudmundsdottir E.E."/>
            <person name="Hreggvidsson G.O."/>
            <person name="Adlercreutz P."/>
            <person name="Nordberg Karlsson E."/>
        </authorList>
    </citation>
    <scope>NUCLEOTIDE SEQUENCE [LARGE SCALE GENOMIC DNA]</scope>
    <source>
        <strain evidence="1 2">E-1</strain>
    </source>
</reference>
<name>A0ABU4GSD2_9CLOT</name>